<comment type="similarity">
    <text evidence="2">Belongs to the CPA3 antiporters (TC 2.A.63) subunit B family.</text>
</comment>
<feature type="transmembrane region" description="Helical" evidence="7">
    <location>
        <begin position="65"/>
        <end position="90"/>
    </location>
</feature>
<dbReference type="STRING" id="574087.Acear_1095"/>
<dbReference type="KEGG" id="aar:Acear_1095"/>
<proteinExistence type="inferred from homology"/>
<evidence type="ECO:0000256" key="4">
    <source>
        <dbReference type="ARBA" id="ARBA00022692"/>
    </source>
</evidence>
<keyword evidence="3" id="KW-1003">Cell membrane</keyword>
<comment type="subcellular location">
    <subcellularLocation>
        <location evidence="1">Cell membrane</location>
        <topology evidence="1">Multi-pass membrane protein</topology>
    </subcellularLocation>
</comment>
<evidence type="ECO:0000256" key="5">
    <source>
        <dbReference type="ARBA" id="ARBA00022989"/>
    </source>
</evidence>
<dbReference type="PANTHER" id="PTHR33932">
    <property type="entry name" value="NA(+)/H(+) ANTIPORTER SUBUNIT B"/>
    <property type="match status" value="1"/>
</dbReference>
<evidence type="ECO:0000256" key="1">
    <source>
        <dbReference type="ARBA" id="ARBA00004651"/>
    </source>
</evidence>
<dbReference type="InterPro" id="IPR007182">
    <property type="entry name" value="MnhB"/>
</dbReference>
<dbReference type="PANTHER" id="PTHR33932:SF4">
    <property type="entry name" value="NA(+)_H(+) ANTIPORTER SUBUNIT B"/>
    <property type="match status" value="1"/>
</dbReference>
<keyword evidence="4 7" id="KW-0812">Transmembrane</keyword>
<keyword evidence="6 7" id="KW-0472">Membrane</keyword>
<accession>D9QQ27</accession>
<feature type="transmembrane region" description="Helical" evidence="7">
    <location>
        <begin position="35"/>
        <end position="53"/>
    </location>
</feature>
<reference evidence="9 10" key="1">
    <citation type="journal article" date="2010" name="Stand. Genomic Sci.">
        <title>Complete genome sequence of Acetohalobium arabaticum type strain (Z-7288).</title>
        <authorList>
            <person name="Sikorski J."/>
            <person name="Lapidus A."/>
            <person name="Chertkov O."/>
            <person name="Lucas S."/>
            <person name="Copeland A."/>
            <person name="Glavina Del Rio T."/>
            <person name="Nolan M."/>
            <person name="Tice H."/>
            <person name="Cheng J.F."/>
            <person name="Han C."/>
            <person name="Brambilla E."/>
            <person name="Pitluck S."/>
            <person name="Liolios K."/>
            <person name="Ivanova N."/>
            <person name="Mavromatis K."/>
            <person name="Mikhailova N."/>
            <person name="Pati A."/>
            <person name="Bruce D."/>
            <person name="Detter C."/>
            <person name="Tapia R."/>
            <person name="Goodwin L."/>
            <person name="Chen A."/>
            <person name="Palaniappan K."/>
            <person name="Land M."/>
            <person name="Hauser L."/>
            <person name="Chang Y.J."/>
            <person name="Jeffries C.D."/>
            <person name="Rohde M."/>
            <person name="Goker M."/>
            <person name="Spring S."/>
            <person name="Woyke T."/>
            <person name="Bristow J."/>
            <person name="Eisen J.A."/>
            <person name="Markowitz V."/>
            <person name="Hugenholtz P."/>
            <person name="Kyrpides N.C."/>
            <person name="Klenk H.P."/>
        </authorList>
    </citation>
    <scope>NUCLEOTIDE SEQUENCE [LARGE SCALE GENOMIC DNA]</scope>
    <source>
        <strain evidence="10">ATCC 49924 / DSM 5501 / Z-7288</strain>
    </source>
</reference>
<dbReference type="InterPro" id="IPR050622">
    <property type="entry name" value="CPA3_antiporter_subunitB"/>
</dbReference>
<dbReference type="GO" id="GO:0005886">
    <property type="term" value="C:plasma membrane"/>
    <property type="evidence" value="ECO:0007669"/>
    <property type="project" value="UniProtKB-SubCell"/>
</dbReference>
<evidence type="ECO:0000313" key="10">
    <source>
        <dbReference type="Proteomes" id="UP000001661"/>
    </source>
</evidence>
<dbReference type="Proteomes" id="UP000001661">
    <property type="component" value="Chromosome"/>
</dbReference>
<feature type="domain" description="Na+/H+ antiporter MnhB subunit-related protein" evidence="8">
    <location>
        <begin position="6"/>
        <end position="119"/>
    </location>
</feature>
<gene>
    <name evidence="9" type="ordered locus">Acear_1095</name>
</gene>
<dbReference type="eggNOG" id="COG2111">
    <property type="taxonomic scope" value="Bacteria"/>
</dbReference>
<dbReference type="AlphaFoldDB" id="D9QQ27"/>
<evidence type="ECO:0000256" key="3">
    <source>
        <dbReference type="ARBA" id="ARBA00022475"/>
    </source>
</evidence>
<evidence type="ECO:0000259" key="8">
    <source>
        <dbReference type="Pfam" id="PF04039"/>
    </source>
</evidence>
<evidence type="ECO:0000256" key="2">
    <source>
        <dbReference type="ARBA" id="ARBA00009425"/>
    </source>
</evidence>
<evidence type="ECO:0000256" key="6">
    <source>
        <dbReference type="ARBA" id="ARBA00023136"/>
    </source>
</evidence>
<name>D9QQ27_ACEAZ</name>
<dbReference type="RefSeq" id="WP_013278064.1">
    <property type="nucleotide sequence ID" value="NC_014378.1"/>
</dbReference>
<dbReference type="EMBL" id="CP002105">
    <property type="protein sequence ID" value="ADL12618.1"/>
    <property type="molecule type" value="Genomic_DNA"/>
</dbReference>
<keyword evidence="5 7" id="KW-1133">Transmembrane helix</keyword>
<keyword evidence="10" id="KW-1185">Reference proteome</keyword>
<evidence type="ECO:0000256" key="7">
    <source>
        <dbReference type="SAM" id="Phobius"/>
    </source>
</evidence>
<protein>
    <submittedName>
        <fullName evidence="9">Na+/H+ antiporter MnhB subunit-related protein</fullName>
    </submittedName>
</protein>
<dbReference type="Pfam" id="PF04039">
    <property type="entry name" value="MnhB"/>
    <property type="match status" value="1"/>
</dbReference>
<evidence type="ECO:0000313" key="9">
    <source>
        <dbReference type="EMBL" id="ADL12618.1"/>
    </source>
</evidence>
<dbReference type="HOGENOM" id="CLU_101659_3_2_9"/>
<organism evidence="9 10">
    <name type="scientific">Acetohalobium arabaticum (strain ATCC 49924 / DSM 5501 / Z-7288)</name>
    <dbReference type="NCBI Taxonomy" id="574087"/>
    <lineage>
        <taxon>Bacteria</taxon>
        <taxon>Bacillati</taxon>
        <taxon>Bacillota</taxon>
        <taxon>Clostridia</taxon>
        <taxon>Halanaerobiales</taxon>
        <taxon>Halobacteroidaceae</taxon>
        <taxon>Acetohalobium</taxon>
    </lineage>
</organism>
<sequence>MQHLVVKKITEILLPFLQIYGFYVLLNGHHSPGGGFAGGAILGASLIIYSLVFGIKEAKDKIPHVLLTIINSIGVLIYILLGIAGVFLGGNILGNGALSLELGLFLESAIGLVVAGVMTSFFYKLVEEE</sequence>
<feature type="transmembrane region" description="Helical" evidence="7">
    <location>
        <begin position="12"/>
        <end position="29"/>
    </location>
</feature>
<feature type="transmembrane region" description="Helical" evidence="7">
    <location>
        <begin position="102"/>
        <end position="123"/>
    </location>
</feature>